<dbReference type="GO" id="GO:0005615">
    <property type="term" value="C:extracellular space"/>
    <property type="evidence" value="ECO:0007669"/>
    <property type="project" value="TreeGrafter"/>
</dbReference>
<gene>
    <name evidence="4" type="ORF">CYNAS_LOCUS8005</name>
</gene>
<dbReference type="PANTHER" id="PTHR10504">
    <property type="entry name" value="BACTERICIDAL PERMEABILITY-INCREASING BPI PROTEIN-RELATED"/>
    <property type="match status" value="1"/>
</dbReference>
<feature type="chain" id="PRO_5041394303" description="Lipid-binding serum glycoprotein N-terminal domain-containing protein" evidence="2">
    <location>
        <begin position="23"/>
        <end position="662"/>
    </location>
</feature>
<evidence type="ECO:0000259" key="3">
    <source>
        <dbReference type="SMART" id="SM00328"/>
    </source>
</evidence>
<keyword evidence="2" id="KW-0732">Signal</keyword>
<reference evidence="4" key="1">
    <citation type="submission" date="2023-07" db="EMBL/GenBank/DDBJ databases">
        <authorList>
            <consortium name="CYATHOMIX"/>
        </authorList>
    </citation>
    <scope>NUCLEOTIDE SEQUENCE</scope>
    <source>
        <strain evidence="4">N/A</strain>
    </source>
</reference>
<evidence type="ECO:0000256" key="2">
    <source>
        <dbReference type="SAM" id="SignalP"/>
    </source>
</evidence>
<accession>A0AA36GPX1</accession>
<sequence length="662" mass="72891">MIAHKVIVTLAWLFGLLPHAGGGYGAGAVGFYGNGVSATDFDPVLLQGVRGYPGIRVRINQRAFQYVTGIIANVLNQEIRKFKIPPVTRCIQQINGCFQIYNIYVSRYRCPQRVAFCSASPNKLVLQVQNFDIGITGNLGGQIVFLLPIPLTGIFQANICQVSITVELTVERGPYGPYLRASSCNVQVGYVDAYIDNGGLIGGIANTFFRSMISSQVREMIPNMICSQVPNLINEKVNTLLARLPQTICISQMISSFIGSLMGVSATPSQQYCQTQCRGFAYGKYALARGTPQWVYQTNQANTLRQIAQPLRPVVRAAPTHYLDTHFGQRYRQRTLYPSTKIVKREVARVHRRGYGVQQFQVAVGNFQGQQQSGLSGISRLAGTRLSPPPPVPGAPPPMLVPPPTNLCANCPVTGGGGEDPMQFVRLLVGQLDMRKFYDLCLSLQLLNTQASSNDFTINLSGEISPSAQGGTPFGAFPVTFPSYYDNHMAEIIISDYTINSLLYWLHRKQFLSLRIGPETPGIGELLRTTCGDEDEQLQANQITRRRHARKTTSASKQKRDSPNLKILLTLAAKKRRSKRQGAGGLTDLGICFGDIVPAVKERYPNQKVAIQIRTARAPSIIIYAAYGGMVSLDLVLDADIYIHGTYNRASQLYPIKPIDDF</sequence>
<proteinExistence type="predicted"/>
<dbReference type="GO" id="GO:0008289">
    <property type="term" value="F:lipid binding"/>
    <property type="evidence" value="ECO:0007669"/>
    <property type="project" value="InterPro"/>
</dbReference>
<dbReference type="Gene3D" id="3.15.20.10">
    <property type="entry name" value="Bactericidal permeability-increasing protein, domain 2"/>
    <property type="match status" value="1"/>
</dbReference>
<comment type="caution">
    <text evidence="4">The sequence shown here is derived from an EMBL/GenBank/DDBJ whole genome shotgun (WGS) entry which is preliminary data.</text>
</comment>
<evidence type="ECO:0000256" key="1">
    <source>
        <dbReference type="SAM" id="MobiDB-lite"/>
    </source>
</evidence>
<dbReference type="PANTHER" id="PTHR10504:SF144">
    <property type="entry name" value="BPI1 DOMAIN-CONTAINING PROTEIN"/>
    <property type="match status" value="1"/>
</dbReference>
<organism evidence="4 5">
    <name type="scientific">Cylicocyclus nassatus</name>
    <name type="common">Nematode worm</name>
    <dbReference type="NCBI Taxonomy" id="53992"/>
    <lineage>
        <taxon>Eukaryota</taxon>
        <taxon>Metazoa</taxon>
        <taxon>Ecdysozoa</taxon>
        <taxon>Nematoda</taxon>
        <taxon>Chromadorea</taxon>
        <taxon>Rhabditida</taxon>
        <taxon>Rhabditina</taxon>
        <taxon>Rhabditomorpha</taxon>
        <taxon>Strongyloidea</taxon>
        <taxon>Strongylidae</taxon>
        <taxon>Cylicocyclus</taxon>
    </lineage>
</organism>
<dbReference type="InterPro" id="IPR032942">
    <property type="entry name" value="BPI/LBP/Plunc"/>
</dbReference>
<dbReference type="Gene3D" id="3.15.10.10">
    <property type="entry name" value="Bactericidal permeability-increasing protein, domain 1"/>
    <property type="match status" value="1"/>
</dbReference>
<feature type="domain" description="Lipid-binding serum glycoprotein N-terminal" evidence="3">
    <location>
        <begin position="58"/>
        <end position="286"/>
    </location>
</feature>
<evidence type="ECO:0000313" key="4">
    <source>
        <dbReference type="EMBL" id="CAJ0596022.1"/>
    </source>
</evidence>
<dbReference type="EMBL" id="CATQJL010000112">
    <property type="protein sequence ID" value="CAJ0596022.1"/>
    <property type="molecule type" value="Genomic_DNA"/>
</dbReference>
<feature type="region of interest" description="Disordered" evidence="1">
    <location>
        <begin position="540"/>
        <end position="561"/>
    </location>
</feature>
<dbReference type="Pfam" id="PF01273">
    <property type="entry name" value="LBP_BPI_CETP"/>
    <property type="match status" value="1"/>
</dbReference>
<dbReference type="SUPFAM" id="SSF55394">
    <property type="entry name" value="Bactericidal permeability-increasing protein, BPI"/>
    <property type="match status" value="2"/>
</dbReference>
<dbReference type="InterPro" id="IPR017942">
    <property type="entry name" value="Lipid-bd_serum_glycop_N"/>
</dbReference>
<keyword evidence="5" id="KW-1185">Reference proteome</keyword>
<protein>
    <recommendedName>
        <fullName evidence="3">Lipid-binding serum glycoprotein N-terminal domain-containing protein</fullName>
    </recommendedName>
</protein>
<feature type="signal peptide" evidence="2">
    <location>
        <begin position="1"/>
        <end position="22"/>
    </location>
</feature>
<dbReference type="AlphaFoldDB" id="A0AA36GPX1"/>
<name>A0AA36GPX1_CYLNA</name>
<dbReference type="Proteomes" id="UP001176961">
    <property type="component" value="Unassembled WGS sequence"/>
</dbReference>
<dbReference type="SMART" id="SM00328">
    <property type="entry name" value="BPI1"/>
    <property type="match status" value="1"/>
</dbReference>
<evidence type="ECO:0000313" key="5">
    <source>
        <dbReference type="Proteomes" id="UP001176961"/>
    </source>
</evidence>
<dbReference type="InterPro" id="IPR017943">
    <property type="entry name" value="Bactericidal_perm-incr_a/b_dom"/>
</dbReference>